<dbReference type="InterPro" id="IPR003173">
    <property type="entry name" value="PC4_C"/>
</dbReference>
<feature type="transmembrane region" description="Helical" evidence="7">
    <location>
        <begin position="667"/>
        <end position="685"/>
    </location>
</feature>
<evidence type="ECO:0000256" key="2">
    <source>
        <dbReference type="ARBA" id="ARBA00022448"/>
    </source>
</evidence>
<evidence type="ECO:0000313" key="9">
    <source>
        <dbReference type="EMBL" id="SAL94942.1"/>
    </source>
</evidence>
<feature type="transmembrane region" description="Helical" evidence="7">
    <location>
        <begin position="477"/>
        <end position="499"/>
    </location>
</feature>
<evidence type="ECO:0000313" key="10">
    <source>
        <dbReference type="Proteomes" id="UP000078561"/>
    </source>
</evidence>
<evidence type="ECO:0000259" key="8">
    <source>
        <dbReference type="PROSITE" id="PS50850"/>
    </source>
</evidence>
<protein>
    <recommendedName>
        <fullName evidence="8">Major facilitator superfamily (MFS) profile domain-containing protein</fullName>
    </recommendedName>
</protein>
<keyword evidence="3 7" id="KW-0812">Transmembrane</keyword>
<dbReference type="FunFam" id="1.20.1250.20:FF:000057">
    <property type="entry name" value="MFS general substrate transporter"/>
    <property type="match status" value="1"/>
</dbReference>
<evidence type="ECO:0000256" key="1">
    <source>
        <dbReference type="ARBA" id="ARBA00004141"/>
    </source>
</evidence>
<evidence type="ECO:0000256" key="7">
    <source>
        <dbReference type="SAM" id="Phobius"/>
    </source>
</evidence>
<keyword evidence="2" id="KW-0813">Transport</keyword>
<keyword evidence="10" id="KW-1185">Reference proteome</keyword>
<reference evidence="9" key="1">
    <citation type="submission" date="2016-04" db="EMBL/GenBank/DDBJ databases">
        <authorList>
            <person name="Evans L.H."/>
            <person name="Alamgir A."/>
            <person name="Owens N."/>
            <person name="Weber N.D."/>
            <person name="Virtaneva K."/>
            <person name="Barbian K."/>
            <person name="Babar A."/>
            <person name="Rosenke K."/>
        </authorList>
    </citation>
    <scope>NUCLEOTIDE SEQUENCE [LARGE SCALE GENOMIC DNA]</scope>
    <source>
        <strain evidence="9">CBS 101.48</strain>
    </source>
</reference>
<dbReference type="GO" id="GO:0022857">
    <property type="term" value="F:transmembrane transporter activity"/>
    <property type="evidence" value="ECO:0007669"/>
    <property type="project" value="InterPro"/>
</dbReference>
<dbReference type="InterPro" id="IPR009044">
    <property type="entry name" value="ssDNA-bd_transcriptional_reg"/>
</dbReference>
<sequence>MPKRSRESDSEEEEDQDFNPTTTKDESEEDYESADEKPKKTTLKKKVKKEAGDEVERNENGEEYFVLSGKRRITIRSFQGKKCVDLREYYQTKDGEHKPTSKGLLLPLDQFKRLVELLPQVESALERLLTFMTLQQSPDGRLFPFAETNLVLAGNDERAKYRVVFTLKGTNLVIHSLLSPPSSQLATTMNSAGILYWRIKSSESTYDLSKEQNLSVDTGNRSTFDKTLPPFVYLTASLTLWDHQNGYLAISTSRAMAQDLRQEINMSKDDVQVVKIKSDLSSLHEFVQSTETQSIHEEEDDLIAREKALVRKLDRRIMPILTLLYICQRLDLSNIGNAKVAGLQKDLSLDDSQFSWVISIYTLGVMAMQIPSNMMMERSRPSIFLSAIVSVWSVVSIMTCFVKDFKTLVVARFFLGIAESPYFPASVFLLTTFYKPREIAVRNAVFYCGNWLSGALGGAFAGAIISGMEGVGGMRGWRWLFVLEGIITLIIGIASYWILPDYPSNTKWLTEQERDLAIRRLGHAAPKEKFSWDGFKAALLDYKVWVFIIIFMAIQTGGQMNYFMPTFIQNVGYEGAMVQYMTIPVYVFAAVLSLVVAVLSDRFQVRSVFIAFCMCVALVGYVIQVTSENHAVLFFSLFLCGGGVWSSLGVSLAWLGDCVPGPRQKKAVAFALLNCISQLANFYAPQLYDDPPRYLKANIVILTYMGVGVVLCFGLRLLLNRANHRLDDKYGKPLVSKNTVIPGGRAAEIEIAPETGVSKHFRYLL</sequence>
<feature type="transmembrane region" description="Helical" evidence="7">
    <location>
        <begin position="631"/>
        <end position="655"/>
    </location>
</feature>
<dbReference type="STRING" id="4829.A0A163IRP8"/>
<dbReference type="Gene3D" id="2.30.31.10">
    <property type="entry name" value="Transcriptional Coactivator Pc4, Chain A"/>
    <property type="match status" value="1"/>
</dbReference>
<dbReference type="GO" id="GO:0003677">
    <property type="term" value="F:DNA binding"/>
    <property type="evidence" value="ECO:0007669"/>
    <property type="project" value="InterPro"/>
</dbReference>
<evidence type="ECO:0000256" key="5">
    <source>
        <dbReference type="ARBA" id="ARBA00023136"/>
    </source>
</evidence>
<dbReference type="PANTHER" id="PTHR43791">
    <property type="entry name" value="PERMEASE-RELATED"/>
    <property type="match status" value="1"/>
</dbReference>
<name>A0A163IRP8_ABSGL</name>
<dbReference type="Gene3D" id="1.20.1250.20">
    <property type="entry name" value="MFS general substrate transporter like domains"/>
    <property type="match status" value="2"/>
</dbReference>
<feature type="region of interest" description="Disordered" evidence="6">
    <location>
        <begin position="1"/>
        <end position="57"/>
    </location>
</feature>
<feature type="transmembrane region" description="Helical" evidence="7">
    <location>
        <begin position="583"/>
        <end position="600"/>
    </location>
</feature>
<dbReference type="InterPro" id="IPR036259">
    <property type="entry name" value="MFS_trans_sf"/>
</dbReference>
<dbReference type="SUPFAM" id="SSF103473">
    <property type="entry name" value="MFS general substrate transporter"/>
    <property type="match status" value="1"/>
</dbReference>
<keyword evidence="5 7" id="KW-0472">Membrane</keyword>
<dbReference type="OrthoDB" id="2250022at2759"/>
<comment type="subcellular location">
    <subcellularLocation>
        <location evidence="1">Membrane</location>
        <topology evidence="1">Multi-pass membrane protein</topology>
    </subcellularLocation>
</comment>
<evidence type="ECO:0000256" key="6">
    <source>
        <dbReference type="SAM" id="MobiDB-lite"/>
    </source>
</evidence>
<dbReference type="PANTHER" id="PTHR43791:SF36">
    <property type="entry name" value="TRANSPORTER, PUTATIVE (AFU_ORTHOLOGUE AFUA_6G08340)-RELATED"/>
    <property type="match status" value="1"/>
</dbReference>
<accession>A0A163IRP8</accession>
<feature type="transmembrane region" description="Helical" evidence="7">
    <location>
        <begin position="408"/>
        <end position="432"/>
    </location>
</feature>
<dbReference type="InParanoid" id="A0A163IRP8"/>
<dbReference type="InterPro" id="IPR020846">
    <property type="entry name" value="MFS_dom"/>
</dbReference>
<dbReference type="GO" id="GO:0006355">
    <property type="term" value="P:regulation of DNA-templated transcription"/>
    <property type="evidence" value="ECO:0007669"/>
    <property type="project" value="InterPro"/>
</dbReference>
<dbReference type="Pfam" id="PF02229">
    <property type="entry name" value="PC4"/>
    <property type="match status" value="1"/>
</dbReference>
<feature type="transmembrane region" description="Helical" evidence="7">
    <location>
        <begin position="607"/>
        <end position="625"/>
    </location>
</feature>
<feature type="transmembrane region" description="Helical" evidence="7">
    <location>
        <begin position="544"/>
        <end position="563"/>
    </location>
</feature>
<evidence type="ECO:0000256" key="4">
    <source>
        <dbReference type="ARBA" id="ARBA00022989"/>
    </source>
</evidence>
<feature type="domain" description="Major facilitator superfamily (MFS) profile" evidence="8">
    <location>
        <begin position="317"/>
        <end position="723"/>
    </location>
</feature>
<feature type="transmembrane region" description="Helical" evidence="7">
    <location>
        <begin position="697"/>
        <end position="719"/>
    </location>
</feature>
<proteinExistence type="predicted"/>
<dbReference type="Proteomes" id="UP000078561">
    <property type="component" value="Unassembled WGS sequence"/>
</dbReference>
<organism evidence="9">
    <name type="scientific">Absidia glauca</name>
    <name type="common">Pin mould</name>
    <dbReference type="NCBI Taxonomy" id="4829"/>
    <lineage>
        <taxon>Eukaryota</taxon>
        <taxon>Fungi</taxon>
        <taxon>Fungi incertae sedis</taxon>
        <taxon>Mucoromycota</taxon>
        <taxon>Mucoromycotina</taxon>
        <taxon>Mucoromycetes</taxon>
        <taxon>Mucorales</taxon>
        <taxon>Cunninghamellaceae</taxon>
        <taxon>Absidia</taxon>
    </lineage>
</organism>
<feature type="transmembrane region" description="Helical" evidence="7">
    <location>
        <begin position="444"/>
        <end position="465"/>
    </location>
</feature>
<gene>
    <name evidence="9" type="primary">ABSGL_00236.1 scaffold 367</name>
</gene>
<dbReference type="PROSITE" id="PS50850">
    <property type="entry name" value="MFS"/>
    <property type="match status" value="1"/>
</dbReference>
<dbReference type="Pfam" id="PF07690">
    <property type="entry name" value="MFS_1"/>
    <property type="match status" value="1"/>
</dbReference>
<dbReference type="AlphaFoldDB" id="A0A163IRP8"/>
<dbReference type="GO" id="GO:0016020">
    <property type="term" value="C:membrane"/>
    <property type="evidence" value="ECO:0007669"/>
    <property type="project" value="UniProtKB-SubCell"/>
</dbReference>
<dbReference type="EMBL" id="LT550056">
    <property type="protein sequence ID" value="SAL94942.1"/>
    <property type="molecule type" value="Genomic_DNA"/>
</dbReference>
<evidence type="ECO:0000256" key="3">
    <source>
        <dbReference type="ARBA" id="ARBA00022692"/>
    </source>
</evidence>
<dbReference type="SUPFAM" id="SSF54447">
    <property type="entry name" value="ssDNA-binding transcriptional regulator domain"/>
    <property type="match status" value="1"/>
</dbReference>
<keyword evidence="4 7" id="KW-1133">Transmembrane helix</keyword>
<feature type="transmembrane region" description="Helical" evidence="7">
    <location>
        <begin position="383"/>
        <end position="402"/>
    </location>
</feature>
<dbReference type="InterPro" id="IPR011701">
    <property type="entry name" value="MFS"/>
</dbReference>